<sequence length="367" mass="39236">MITLKGMTWDHPRGYDPLAALSREWEAAHGVSISWDRRSLQDFESYPVLDLAKAYDLVIIDHPHVGQITGEACLIPLPDAPEIAAGSLGRSYESYTWEGSQWAYPVDAAAQVQAVRPDLTAPVTDWDGVMRLAAEGRVMIPLRPPHVLMSFYTLCANLGHPCRVDGTVPFVDRAGGLRALALLQALAAQVDPACFGMDPITVLAEMAARDRIACAPLIYGYISYSLPDAAPHRVTFHDIPEAAPGTGPKGSALGGTGLAVSAFCKHPDAAIAFARHAAGPEAQAGLWASASGQAGHRDAWDSPTVDAGAGGFYSGTLATLDAAWMRPRHDGYMPFQQEASERINAALRDGKLEAAMGDLDRMFTATF</sequence>
<dbReference type="InterPro" id="IPR006059">
    <property type="entry name" value="SBP"/>
</dbReference>
<evidence type="ECO:0000313" key="2">
    <source>
        <dbReference type="Proteomes" id="UP000199392"/>
    </source>
</evidence>
<name>A0A1I6VXN3_9RHOB</name>
<dbReference type="Gene3D" id="3.40.190.10">
    <property type="entry name" value="Periplasmic binding protein-like II"/>
    <property type="match status" value="1"/>
</dbReference>
<proteinExistence type="predicted"/>
<evidence type="ECO:0000313" key="1">
    <source>
        <dbReference type="EMBL" id="SFT18487.1"/>
    </source>
</evidence>
<dbReference type="EMBL" id="FOZW01000013">
    <property type="protein sequence ID" value="SFT18487.1"/>
    <property type="molecule type" value="Genomic_DNA"/>
</dbReference>
<gene>
    <name evidence="1" type="ORF">SAMN04488050_113148</name>
</gene>
<dbReference type="Proteomes" id="UP000199392">
    <property type="component" value="Unassembled WGS sequence"/>
</dbReference>
<organism evidence="1 2">
    <name type="scientific">Alloyangia pacifica</name>
    <dbReference type="NCBI Taxonomy" id="311180"/>
    <lineage>
        <taxon>Bacteria</taxon>
        <taxon>Pseudomonadati</taxon>
        <taxon>Pseudomonadota</taxon>
        <taxon>Alphaproteobacteria</taxon>
        <taxon>Rhodobacterales</taxon>
        <taxon>Roseobacteraceae</taxon>
        <taxon>Alloyangia</taxon>
    </lineage>
</organism>
<dbReference type="Pfam" id="PF13416">
    <property type="entry name" value="SBP_bac_8"/>
    <property type="match status" value="1"/>
</dbReference>
<keyword evidence="1" id="KW-0813">Transport</keyword>
<keyword evidence="2" id="KW-1185">Reference proteome</keyword>
<reference evidence="2" key="1">
    <citation type="submission" date="2016-10" db="EMBL/GenBank/DDBJ databases">
        <authorList>
            <person name="Varghese N."/>
            <person name="Submissions S."/>
        </authorList>
    </citation>
    <scope>NUCLEOTIDE SEQUENCE [LARGE SCALE GENOMIC DNA]</scope>
    <source>
        <strain evidence="2">DSM 26894</strain>
    </source>
</reference>
<dbReference type="SUPFAM" id="SSF53850">
    <property type="entry name" value="Periplasmic binding protein-like II"/>
    <property type="match status" value="1"/>
</dbReference>
<dbReference type="OrthoDB" id="9811622at2"/>
<accession>A0A1I6VXN3</accession>
<protein>
    <submittedName>
        <fullName evidence="1">Multiple sugar transport system substrate-binding protein</fullName>
    </submittedName>
</protein>
<keyword evidence="1" id="KW-0762">Sugar transport</keyword>
<dbReference type="RefSeq" id="WP_092428953.1">
    <property type="nucleotide sequence ID" value="NZ_FNCL01000013.1"/>
</dbReference>
<dbReference type="AlphaFoldDB" id="A0A1I6VXN3"/>
<dbReference type="STRING" id="311180.SAMN04488050_113148"/>